<keyword evidence="2" id="KW-1185">Reference proteome</keyword>
<dbReference type="EMBL" id="CAXAMM010003658">
    <property type="protein sequence ID" value="CAK9000801.1"/>
    <property type="molecule type" value="Genomic_DNA"/>
</dbReference>
<evidence type="ECO:0000313" key="1">
    <source>
        <dbReference type="EMBL" id="CAK9000801.1"/>
    </source>
</evidence>
<dbReference type="Proteomes" id="UP001642464">
    <property type="component" value="Unassembled WGS sequence"/>
</dbReference>
<gene>
    <name evidence="1" type="ORF">SCF082_LOCUS6652</name>
</gene>
<accession>A0ABP0IDX1</accession>
<evidence type="ECO:0000313" key="2">
    <source>
        <dbReference type="Proteomes" id="UP001642464"/>
    </source>
</evidence>
<sequence>MGQLIKSKTFISIRCRIESDRFGDRFGQQGSMFIFALQWKQAQSFAVAPSAATHHGELGVRYTTLPEGNKFMEEASEMQILQLRQFDKGHYELRFACPNWWLVDRAGLASEQKLEIQYRGRPLPCLNGLTLLPAECLEESCTFVLSAAWKKSVLEVRMPPNFSVLPWPTHVGDLAMVFRPRLVFTNTSDATLQLELDEAPDFQLRFRPESTNECGWSGKVICGDETAGCTSFALATGIVAVPKNKGKMESELWSVAISPARGAMAVTFERGSDARRGKSSEFIAANRSERMHRMEIRTFALEERSKGGPGGASEQISSFTVYKGPGGPWKEVHAQRRMKRKSERGEEVRFGWSSPHENRCNEKEEDHSHCIYVTLYVDGCPPKQIKVPDLRRSDHVYEPELRLQLHWGSTAQGALLSVEDKVKISKAGISIIEEIPPPGAVDCQLPGRTDARSVRKSDATLGGPGQELPAVILANRGLGDRAFLSLQIKRCVSSSGDYLLPFVNIAMDAVDLTLDDGWLDPLQIWSQQLGDERGRAESRARVAAMTERAGKPVLEGYKPPDLPAVIQVDNFYISKVELTVWCALKLRTVRFLPQWIRTAIGMLSFSGHLTLDGVELKLPERRLERHRGSLLDFLRNLGSMYAVNLLSHAAGLLGKSSVLNLPRVPWRITMTTVSYFSDSVGLISGEASSLLNAMAFDEDYVARQRQIRNAKQIEKLALHRTSMNI</sequence>
<protein>
    <submittedName>
        <fullName evidence="1">Vacuolar protein sorting-associated protein 13A</fullName>
    </submittedName>
</protein>
<reference evidence="1 2" key="1">
    <citation type="submission" date="2024-02" db="EMBL/GenBank/DDBJ databases">
        <authorList>
            <person name="Chen Y."/>
            <person name="Shah S."/>
            <person name="Dougan E. K."/>
            <person name="Thang M."/>
            <person name="Chan C."/>
        </authorList>
    </citation>
    <scope>NUCLEOTIDE SEQUENCE [LARGE SCALE GENOMIC DNA]</scope>
</reference>
<organism evidence="1 2">
    <name type="scientific">Durusdinium trenchii</name>
    <dbReference type="NCBI Taxonomy" id="1381693"/>
    <lineage>
        <taxon>Eukaryota</taxon>
        <taxon>Sar</taxon>
        <taxon>Alveolata</taxon>
        <taxon>Dinophyceae</taxon>
        <taxon>Suessiales</taxon>
        <taxon>Symbiodiniaceae</taxon>
        <taxon>Durusdinium</taxon>
    </lineage>
</organism>
<proteinExistence type="predicted"/>
<comment type="caution">
    <text evidence="1">The sequence shown here is derived from an EMBL/GenBank/DDBJ whole genome shotgun (WGS) entry which is preliminary data.</text>
</comment>
<name>A0ABP0IDX1_9DINO</name>